<dbReference type="GO" id="GO:0003677">
    <property type="term" value="F:DNA binding"/>
    <property type="evidence" value="ECO:0007669"/>
    <property type="project" value="UniProtKB-KW"/>
</dbReference>
<dbReference type="RefSeq" id="WP_213349266.1">
    <property type="nucleotide sequence ID" value="NZ_JAEDAM010000040.1"/>
</dbReference>
<dbReference type="Pfam" id="PF02575">
    <property type="entry name" value="YbaB_DNA_bd"/>
    <property type="match status" value="1"/>
</dbReference>
<dbReference type="EMBL" id="JAEDAM010000040">
    <property type="protein sequence ID" value="MBS8122092.1"/>
    <property type="molecule type" value="Genomic_DNA"/>
</dbReference>
<evidence type="ECO:0000313" key="2">
    <source>
        <dbReference type="Proteomes" id="UP000680365"/>
    </source>
</evidence>
<dbReference type="Proteomes" id="UP000680365">
    <property type="component" value="Unassembled WGS sequence"/>
</dbReference>
<organism evidence="1 2">
    <name type="scientific">Candidatus Vampirococcus lugosii</name>
    <dbReference type="NCBI Taxonomy" id="2789015"/>
    <lineage>
        <taxon>Bacteria</taxon>
        <taxon>Candidatus Absconditibacteriota</taxon>
        <taxon>Vampirococcus</taxon>
    </lineage>
</organism>
<name>A0ABS5QLP4_9BACT</name>
<gene>
    <name evidence="1" type="ORF">VAMP_112n17</name>
</gene>
<protein>
    <submittedName>
        <fullName evidence="1">DNA-binding protein</fullName>
    </submittedName>
</protein>
<dbReference type="Gene3D" id="3.30.1310.10">
    <property type="entry name" value="Nucleoid-associated protein YbaB-like domain"/>
    <property type="match status" value="1"/>
</dbReference>
<comment type="caution">
    <text evidence="1">The sequence shown here is derived from an EMBL/GenBank/DDBJ whole genome shotgun (WGS) entry which is preliminary data.</text>
</comment>
<proteinExistence type="predicted"/>
<accession>A0ABS5QLP4</accession>
<reference evidence="1 2" key="1">
    <citation type="journal article" date="2021" name="Nat. Commun.">
        <title>Reductive evolution and unique predatory mode in the CPR bacterium Vampirococcus lugosii.</title>
        <authorList>
            <person name="Moreira D."/>
            <person name="Zivanovic Y."/>
            <person name="Lopez-Archilla A.I."/>
            <person name="Iniesto M."/>
            <person name="Lopez-Garcia P."/>
        </authorList>
    </citation>
    <scope>NUCLEOTIDE SEQUENCE [LARGE SCALE GENOMIC DNA]</scope>
    <source>
        <strain evidence="1">Chiprana</strain>
    </source>
</reference>
<keyword evidence="1" id="KW-0238">DNA-binding</keyword>
<evidence type="ECO:0000313" key="1">
    <source>
        <dbReference type="EMBL" id="MBS8122092.1"/>
    </source>
</evidence>
<dbReference type="InterPro" id="IPR036894">
    <property type="entry name" value="YbaB-like_sf"/>
</dbReference>
<keyword evidence="2" id="KW-1185">Reference proteome</keyword>
<dbReference type="InterPro" id="IPR004401">
    <property type="entry name" value="YbaB/EbfC"/>
</dbReference>
<sequence>MFGNMGDMTQMYHKYKKLQEVMKNTIIRARESGVLIDITAEMKVKDVKIEDETLLDPSRKEDIENAIKAAIEKGQTKAQEVAMQKTKEILGFDPNDLANMMGGGGAGGSMPSIPGM</sequence>
<dbReference type="SUPFAM" id="SSF82607">
    <property type="entry name" value="YbaB-like"/>
    <property type="match status" value="1"/>
</dbReference>